<reference evidence="2 3" key="1">
    <citation type="submission" date="2019-09" db="EMBL/GenBank/DDBJ databases">
        <title>Phylogeny of genus Pseudoclavibacter and closely related genus.</title>
        <authorList>
            <person name="Li Y."/>
        </authorList>
    </citation>
    <scope>NUCLEOTIDE SEQUENCE [LARGE SCALE GENOMIC DNA]</scope>
    <source>
        <strain evidence="2 3">EGI 60007</strain>
    </source>
</reference>
<keyword evidence="1" id="KW-1133">Transmembrane helix</keyword>
<accession>A0A6H9WKJ1</accession>
<proteinExistence type="predicted"/>
<feature type="transmembrane region" description="Helical" evidence="1">
    <location>
        <begin position="54"/>
        <end position="72"/>
    </location>
</feature>
<protein>
    <submittedName>
        <fullName evidence="2">Uncharacterized protein</fullName>
    </submittedName>
</protein>
<evidence type="ECO:0000313" key="3">
    <source>
        <dbReference type="Proteomes" id="UP000431744"/>
    </source>
</evidence>
<keyword evidence="1" id="KW-0472">Membrane</keyword>
<keyword evidence="3" id="KW-1185">Reference proteome</keyword>
<dbReference type="EMBL" id="WBJY01000002">
    <property type="protein sequence ID" value="KAB1648022.1"/>
    <property type="molecule type" value="Genomic_DNA"/>
</dbReference>
<dbReference type="AlphaFoldDB" id="A0A6H9WKJ1"/>
<evidence type="ECO:0000256" key="1">
    <source>
        <dbReference type="SAM" id="Phobius"/>
    </source>
</evidence>
<name>A0A6H9WKJ1_9MICO</name>
<comment type="caution">
    <text evidence="2">The sequence shown here is derived from an EMBL/GenBank/DDBJ whole genome shotgun (WGS) entry which is preliminary data.</text>
</comment>
<dbReference type="Proteomes" id="UP000431744">
    <property type="component" value="Unassembled WGS sequence"/>
</dbReference>
<organism evidence="2 3">
    <name type="scientific">Pseudoclavibacter endophyticus</name>
    <dbReference type="NCBI Taxonomy" id="1778590"/>
    <lineage>
        <taxon>Bacteria</taxon>
        <taxon>Bacillati</taxon>
        <taxon>Actinomycetota</taxon>
        <taxon>Actinomycetes</taxon>
        <taxon>Micrococcales</taxon>
        <taxon>Microbacteriaceae</taxon>
        <taxon>Pseudoclavibacter</taxon>
    </lineage>
</organism>
<dbReference type="RefSeq" id="WP_158029217.1">
    <property type="nucleotide sequence ID" value="NZ_BMHG01000001.1"/>
</dbReference>
<sequence>MDIALDLTAHLHAAGVLDTVNATLDNLQTTIRAGVVVVAILLFLVVAARSRLRLAPTVLALVGAAAVIWLAAGGGLEWFAGLLGREFAA</sequence>
<evidence type="ECO:0000313" key="2">
    <source>
        <dbReference type="EMBL" id="KAB1648022.1"/>
    </source>
</evidence>
<gene>
    <name evidence="2" type="ORF">F8O04_09815</name>
</gene>
<feature type="transmembrane region" description="Helical" evidence="1">
    <location>
        <begin position="29"/>
        <end position="47"/>
    </location>
</feature>
<keyword evidence="1" id="KW-0812">Transmembrane</keyword>